<dbReference type="InterPro" id="IPR002575">
    <property type="entry name" value="Aminoglycoside_PTrfase"/>
</dbReference>
<evidence type="ECO:0000313" key="2">
    <source>
        <dbReference type="EMBL" id="OYN89174.1"/>
    </source>
</evidence>
<dbReference type="CDD" id="cd05155">
    <property type="entry name" value="APH_ChoK_like_1"/>
    <property type="match status" value="1"/>
</dbReference>
<keyword evidence="3" id="KW-1185">Reference proteome</keyword>
<name>A0A255EC84_9ACTN</name>
<dbReference type="AlphaFoldDB" id="A0A255EC84"/>
<gene>
    <name evidence="2" type="ORF">CGZ91_12285</name>
</gene>
<accession>A0A255EC84</accession>
<protein>
    <submittedName>
        <fullName evidence="2">Phosphotransferase</fullName>
    </submittedName>
</protein>
<reference evidence="2" key="1">
    <citation type="submission" date="2017-07" db="EMBL/GenBank/DDBJ databases">
        <title>Draft whole genome sequences of clinical Proprionibacteriaceae strains.</title>
        <authorList>
            <person name="Bernier A.-M."/>
            <person name="Bernard K."/>
            <person name="Domingo M.-C."/>
        </authorList>
    </citation>
    <scope>NUCLEOTIDE SEQUENCE [LARGE SCALE GENOMIC DNA]</scope>
    <source>
        <strain evidence="2">NML 150081</strain>
    </source>
</reference>
<dbReference type="SUPFAM" id="SSF56112">
    <property type="entry name" value="Protein kinase-like (PK-like)"/>
    <property type="match status" value="1"/>
</dbReference>
<comment type="caution">
    <text evidence="2">The sequence shown here is derived from an EMBL/GenBank/DDBJ whole genome shotgun (WGS) entry which is preliminary data.</text>
</comment>
<dbReference type="Pfam" id="PF01636">
    <property type="entry name" value="APH"/>
    <property type="match status" value="1"/>
</dbReference>
<proteinExistence type="predicted"/>
<keyword evidence="2" id="KW-0808">Transferase</keyword>
<dbReference type="PANTHER" id="PTHR21310">
    <property type="entry name" value="AMINOGLYCOSIDE PHOSPHOTRANSFERASE-RELATED-RELATED"/>
    <property type="match status" value="1"/>
</dbReference>
<feature type="domain" description="Aminoglycoside phosphotransferase" evidence="1">
    <location>
        <begin position="30"/>
        <end position="249"/>
    </location>
</feature>
<dbReference type="Gene3D" id="3.30.200.20">
    <property type="entry name" value="Phosphorylase Kinase, domain 1"/>
    <property type="match status" value="1"/>
</dbReference>
<sequence length="295" mass="31831">MPPAEVPIDAELVRALLDVQHPDLAELPLTAAGEGWDNALFRLGPDLVVRLPRRAQAVALIEHELRWMPTVGAELPVPVPTPVRQGVPGSGYPWPWSICRWVDGTSAVALDARARDGYAAEFGTALAKVHRIAPAGAPPNPFRGVALTDRADRLRQLAASTRSVAQWAIIIEDALAAPAHRGRALWVHGDPHPGNVVVDVSAGSTRLAGLVDWGDLTAGDPASDLACLWLHFTRAGHERAWAGYCDARTPLVDAGSLHRRARGWALMMTAVMLQHEPSDPMWACGIHALERLESE</sequence>
<evidence type="ECO:0000313" key="3">
    <source>
        <dbReference type="Proteomes" id="UP000216300"/>
    </source>
</evidence>
<organism evidence="2 3">
    <name type="scientific">Parenemella sanctibonifatiensis</name>
    <dbReference type="NCBI Taxonomy" id="2016505"/>
    <lineage>
        <taxon>Bacteria</taxon>
        <taxon>Bacillati</taxon>
        <taxon>Actinomycetota</taxon>
        <taxon>Actinomycetes</taxon>
        <taxon>Propionibacteriales</taxon>
        <taxon>Propionibacteriaceae</taxon>
        <taxon>Parenemella</taxon>
    </lineage>
</organism>
<dbReference type="GO" id="GO:0016740">
    <property type="term" value="F:transferase activity"/>
    <property type="evidence" value="ECO:0007669"/>
    <property type="project" value="UniProtKB-KW"/>
</dbReference>
<evidence type="ECO:0000259" key="1">
    <source>
        <dbReference type="Pfam" id="PF01636"/>
    </source>
</evidence>
<dbReference type="PANTHER" id="PTHR21310:SF42">
    <property type="entry name" value="BIFUNCTIONAL AAC_APH"/>
    <property type="match status" value="1"/>
</dbReference>
<dbReference type="EMBL" id="NMVJ01000010">
    <property type="protein sequence ID" value="OYN89174.1"/>
    <property type="molecule type" value="Genomic_DNA"/>
</dbReference>
<dbReference type="Gene3D" id="3.90.1200.10">
    <property type="match status" value="1"/>
</dbReference>
<dbReference type="InterPro" id="IPR051678">
    <property type="entry name" value="AGP_Transferase"/>
</dbReference>
<dbReference type="OrthoDB" id="9797603at2"/>
<dbReference type="Proteomes" id="UP000216300">
    <property type="component" value="Unassembled WGS sequence"/>
</dbReference>
<dbReference type="InterPro" id="IPR011009">
    <property type="entry name" value="Kinase-like_dom_sf"/>
</dbReference>